<proteinExistence type="predicted"/>
<name>A0AAD5Y4R6_9FUNG</name>
<sequence>MTSGEVIKISKKDNSVKYIKKEPVTTTDIFNFQKIENELEETEKGILKKENINKKKKKVKLSKATFKDCERDDGLHLNLQYVTEEYEDITTLHLPMEIQERKDLVPTKLLCDYLEMLESVWVFNHEFMCRSKIDAIFACALRSHANGQKSKLRAFGEVNNSCETAGVSYRGFVDYMIGSGQFKDSPASKIDSFIIAVEAKREWPDQAVAQVITEAGCLLKNRLKAGKKTPVFAILTNSRFFKFYAIDIKGVVYSSGSEIKLVKGKSWESSKSLKLIWKWLYWFFNSMKLISPRCSTTELSDERINENIEAISKHFGSEQSDQDGFDRVSTE</sequence>
<dbReference type="EMBL" id="JADGKB010000019">
    <property type="protein sequence ID" value="KAJ3259331.1"/>
    <property type="molecule type" value="Genomic_DNA"/>
</dbReference>
<dbReference type="AlphaFoldDB" id="A0AAD5Y4R6"/>
<accession>A0AAD5Y4R6</accession>
<comment type="caution">
    <text evidence="1">The sequence shown here is derived from an EMBL/GenBank/DDBJ whole genome shotgun (WGS) entry which is preliminary data.</text>
</comment>
<organism evidence="1 2">
    <name type="scientific">Boothiomyces macroporosus</name>
    <dbReference type="NCBI Taxonomy" id="261099"/>
    <lineage>
        <taxon>Eukaryota</taxon>
        <taxon>Fungi</taxon>
        <taxon>Fungi incertae sedis</taxon>
        <taxon>Chytridiomycota</taxon>
        <taxon>Chytridiomycota incertae sedis</taxon>
        <taxon>Chytridiomycetes</taxon>
        <taxon>Rhizophydiales</taxon>
        <taxon>Terramycetaceae</taxon>
        <taxon>Boothiomyces</taxon>
    </lineage>
</organism>
<reference evidence="1" key="1">
    <citation type="submission" date="2020-05" db="EMBL/GenBank/DDBJ databases">
        <title>Phylogenomic resolution of chytrid fungi.</title>
        <authorList>
            <person name="Stajich J.E."/>
            <person name="Amses K."/>
            <person name="Simmons R."/>
            <person name="Seto K."/>
            <person name="Myers J."/>
            <person name="Bonds A."/>
            <person name="Quandt C.A."/>
            <person name="Barry K."/>
            <person name="Liu P."/>
            <person name="Grigoriev I."/>
            <person name="Longcore J.E."/>
            <person name="James T.Y."/>
        </authorList>
    </citation>
    <scope>NUCLEOTIDE SEQUENCE</scope>
    <source>
        <strain evidence="1">PLAUS21</strain>
    </source>
</reference>
<evidence type="ECO:0000313" key="1">
    <source>
        <dbReference type="EMBL" id="KAJ3259331.1"/>
    </source>
</evidence>
<evidence type="ECO:0000313" key="2">
    <source>
        <dbReference type="Proteomes" id="UP001210925"/>
    </source>
</evidence>
<keyword evidence="2" id="KW-1185">Reference proteome</keyword>
<gene>
    <name evidence="1" type="ORF">HK103_002529</name>
</gene>
<protein>
    <submittedName>
        <fullName evidence="1">Uncharacterized protein</fullName>
    </submittedName>
</protein>
<dbReference type="Proteomes" id="UP001210925">
    <property type="component" value="Unassembled WGS sequence"/>
</dbReference>